<reference evidence="1" key="2">
    <citation type="submission" date="2020-11" db="EMBL/GenBank/DDBJ databases">
        <authorList>
            <person name="McCartney M.A."/>
            <person name="Auch B."/>
            <person name="Kono T."/>
            <person name="Mallez S."/>
            <person name="Becker A."/>
            <person name="Gohl D.M."/>
            <person name="Silverstein K.A.T."/>
            <person name="Koren S."/>
            <person name="Bechman K.B."/>
            <person name="Herman A."/>
            <person name="Abrahante J.E."/>
            <person name="Garbe J."/>
        </authorList>
    </citation>
    <scope>NUCLEOTIDE SEQUENCE</scope>
    <source>
        <strain evidence="1">Duluth1</strain>
        <tissue evidence="1">Whole animal</tissue>
    </source>
</reference>
<dbReference type="AlphaFoldDB" id="A0A9D4CMF3"/>
<gene>
    <name evidence="1" type="ORF">DPMN_053607</name>
</gene>
<name>A0A9D4CMF3_DREPO</name>
<dbReference type="EMBL" id="JAIWYP010000012">
    <property type="protein sequence ID" value="KAH3727667.1"/>
    <property type="molecule type" value="Genomic_DNA"/>
</dbReference>
<evidence type="ECO:0000313" key="2">
    <source>
        <dbReference type="Proteomes" id="UP000828390"/>
    </source>
</evidence>
<keyword evidence="2" id="KW-1185">Reference proteome</keyword>
<protein>
    <submittedName>
        <fullName evidence="1">Uncharacterized protein</fullName>
    </submittedName>
</protein>
<dbReference type="Proteomes" id="UP000828390">
    <property type="component" value="Unassembled WGS sequence"/>
</dbReference>
<reference evidence="1" key="1">
    <citation type="journal article" date="2019" name="bioRxiv">
        <title>The Genome of the Zebra Mussel, Dreissena polymorpha: A Resource for Invasive Species Research.</title>
        <authorList>
            <person name="McCartney M.A."/>
            <person name="Auch B."/>
            <person name="Kono T."/>
            <person name="Mallez S."/>
            <person name="Zhang Y."/>
            <person name="Obille A."/>
            <person name="Becker A."/>
            <person name="Abrahante J.E."/>
            <person name="Garbe J."/>
            <person name="Badalamenti J.P."/>
            <person name="Herman A."/>
            <person name="Mangelson H."/>
            <person name="Liachko I."/>
            <person name="Sullivan S."/>
            <person name="Sone E.D."/>
            <person name="Koren S."/>
            <person name="Silverstein K.A.T."/>
            <person name="Beckman K.B."/>
            <person name="Gohl D.M."/>
        </authorList>
    </citation>
    <scope>NUCLEOTIDE SEQUENCE</scope>
    <source>
        <strain evidence="1">Duluth1</strain>
        <tissue evidence="1">Whole animal</tissue>
    </source>
</reference>
<sequence length="52" mass="6043">MIIREREVPIVNPVIPYVQLGVIKYRLYAISRQSYSGYRCGRIPNNAQSVFN</sequence>
<accession>A0A9D4CMF3</accession>
<comment type="caution">
    <text evidence="1">The sequence shown here is derived from an EMBL/GenBank/DDBJ whole genome shotgun (WGS) entry which is preliminary data.</text>
</comment>
<evidence type="ECO:0000313" key="1">
    <source>
        <dbReference type="EMBL" id="KAH3727667.1"/>
    </source>
</evidence>
<organism evidence="1 2">
    <name type="scientific">Dreissena polymorpha</name>
    <name type="common">Zebra mussel</name>
    <name type="synonym">Mytilus polymorpha</name>
    <dbReference type="NCBI Taxonomy" id="45954"/>
    <lineage>
        <taxon>Eukaryota</taxon>
        <taxon>Metazoa</taxon>
        <taxon>Spiralia</taxon>
        <taxon>Lophotrochozoa</taxon>
        <taxon>Mollusca</taxon>
        <taxon>Bivalvia</taxon>
        <taxon>Autobranchia</taxon>
        <taxon>Heteroconchia</taxon>
        <taxon>Euheterodonta</taxon>
        <taxon>Imparidentia</taxon>
        <taxon>Neoheterodontei</taxon>
        <taxon>Myida</taxon>
        <taxon>Dreissenoidea</taxon>
        <taxon>Dreissenidae</taxon>
        <taxon>Dreissena</taxon>
    </lineage>
</organism>
<proteinExistence type="predicted"/>